<feature type="region of interest" description="Disordered" evidence="1">
    <location>
        <begin position="1"/>
        <end position="131"/>
    </location>
</feature>
<evidence type="ECO:0000313" key="3">
    <source>
        <dbReference type="Proteomes" id="UP001165160"/>
    </source>
</evidence>
<feature type="compositionally biased region" description="Polar residues" evidence="1">
    <location>
        <begin position="463"/>
        <end position="472"/>
    </location>
</feature>
<dbReference type="AlphaFoldDB" id="A0A9W7BW88"/>
<comment type="caution">
    <text evidence="2">The sequence shown here is derived from an EMBL/GenBank/DDBJ whole genome shotgun (WGS) entry which is preliminary data.</text>
</comment>
<accession>A0A9W7BW88</accession>
<dbReference type="Proteomes" id="UP001165160">
    <property type="component" value="Unassembled WGS sequence"/>
</dbReference>
<dbReference type="EMBL" id="BRXX01000208">
    <property type="protein sequence ID" value="GMH97874.1"/>
    <property type="molecule type" value="Genomic_DNA"/>
</dbReference>
<organism evidence="2 3">
    <name type="scientific">Triparma verrucosa</name>
    <dbReference type="NCBI Taxonomy" id="1606542"/>
    <lineage>
        <taxon>Eukaryota</taxon>
        <taxon>Sar</taxon>
        <taxon>Stramenopiles</taxon>
        <taxon>Ochrophyta</taxon>
        <taxon>Bolidophyceae</taxon>
        <taxon>Parmales</taxon>
        <taxon>Triparmaceae</taxon>
        <taxon>Triparma</taxon>
    </lineage>
</organism>
<gene>
    <name evidence="2" type="ORF">TrVE_jg8322</name>
</gene>
<feature type="compositionally biased region" description="Basic residues" evidence="1">
    <location>
        <begin position="1"/>
        <end position="11"/>
    </location>
</feature>
<proteinExistence type="predicted"/>
<feature type="compositionally biased region" description="Polar residues" evidence="1">
    <location>
        <begin position="244"/>
        <end position="254"/>
    </location>
</feature>
<keyword evidence="3" id="KW-1185">Reference proteome</keyword>
<feature type="region of interest" description="Disordered" evidence="1">
    <location>
        <begin position="441"/>
        <end position="519"/>
    </location>
</feature>
<feature type="region of interest" description="Disordered" evidence="1">
    <location>
        <begin position="383"/>
        <end position="412"/>
    </location>
</feature>
<feature type="compositionally biased region" description="Basic and acidic residues" evidence="1">
    <location>
        <begin position="231"/>
        <end position="242"/>
    </location>
</feature>
<protein>
    <submittedName>
        <fullName evidence="2">Uncharacterized protein</fullName>
    </submittedName>
</protein>
<evidence type="ECO:0000256" key="1">
    <source>
        <dbReference type="SAM" id="MobiDB-lite"/>
    </source>
</evidence>
<sequence length="519" mass="55097">MSYHGSKKNKNAYKIPVDSVPLPTRAAGAHGGGGGGGGGGGRGGGKAGEVESSSSGGSGEEGGSKPISWDLGGAGVGGPRAAGSPRQSASSGSPRGRGSPRSGGAGSSRSPRGGEQHLPGRGPGGEGYEHIPENLRQSFHKQMTELLSANDRLNEQNEMLKKNRGVKIDHDQFKSWKNQIDDLRFSLEEAEEKEKLLTEENSMQATMIVDLEEELRKLRIRGKQQEEEIKELKEATKPKWGEGTRSQDVQTKHTGSIPVIPKKPTMSSLGGTQTDVKLFTSTPAQTDAEAKPKPATPRKKAPEKISDAELDNMMIMEELNEIRKILELAQGDKDNSSSKAWSEVCSHGVMGGVSAVKQRAKTFRQELDYLRKQVRQFKTENAVRKMSSGGMRGSPLKRSSFTSPIKSEEPMDVGSPAVKLLEIGGPPTGGAQQRLSEANSTIFNGLGGGRRKSGDKLPMMSGSPMTALQQKQAKLKAHIINSGGSGSPGRDVQPRRPSGARGGGEPGGPHFVGQPGGYN</sequence>
<feature type="region of interest" description="Disordered" evidence="1">
    <location>
        <begin position="231"/>
        <end position="304"/>
    </location>
</feature>
<feature type="compositionally biased region" description="Polar residues" evidence="1">
    <location>
        <begin position="265"/>
        <end position="285"/>
    </location>
</feature>
<name>A0A9W7BW88_9STRA</name>
<evidence type="ECO:0000313" key="2">
    <source>
        <dbReference type="EMBL" id="GMH97874.1"/>
    </source>
</evidence>
<reference evidence="3" key="1">
    <citation type="journal article" date="2023" name="Commun. Biol.">
        <title>Genome analysis of Parmales, the sister group of diatoms, reveals the evolutionary specialization of diatoms from phago-mixotrophs to photoautotrophs.</title>
        <authorList>
            <person name="Ban H."/>
            <person name="Sato S."/>
            <person name="Yoshikawa S."/>
            <person name="Yamada K."/>
            <person name="Nakamura Y."/>
            <person name="Ichinomiya M."/>
            <person name="Sato N."/>
            <person name="Blanc-Mathieu R."/>
            <person name="Endo H."/>
            <person name="Kuwata A."/>
            <person name="Ogata H."/>
        </authorList>
    </citation>
    <scope>NUCLEOTIDE SEQUENCE [LARGE SCALE GENOMIC DNA]</scope>
    <source>
        <strain evidence="3">NIES 3699</strain>
    </source>
</reference>
<feature type="compositionally biased region" description="Low complexity" evidence="1">
    <location>
        <begin position="81"/>
        <end position="100"/>
    </location>
</feature>
<feature type="compositionally biased region" description="Gly residues" evidence="1">
    <location>
        <begin position="29"/>
        <end position="47"/>
    </location>
</feature>